<dbReference type="InterPro" id="IPR000623">
    <property type="entry name" value="Shikimate_kinase/TSH1"/>
</dbReference>
<comment type="similarity">
    <text evidence="5">Belongs to the shikimate kinase family.</text>
</comment>
<keyword evidence="9" id="KW-0934">Plastid</keyword>
<dbReference type="GO" id="GO:0046872">
    <property type="term" value="F:metal ion binding"/>
    <property type="evidence" value="ECO:0007669"/>
    <property type="project" value="UniProtKB-KW"/>
</dbReference>
<keyword evidence="15" id="KW-0460">Magnesium</keyword>
<keyword evidence="17" id="KW-0057">Aromatic amino acid biosynthesis</keyword>
<evidence type="ECO:0000256" key="13">
    <source>
        <dbReference type="ARBA" id="ARBA00022777"/>
    </source>
</evidence>
<evidence type="ECO:0000256" key="8">
    <source>
        <dbReference type="ARBA" id="ARBA00022605"/>
    </source>
</evidence>
<dbReference type="Gene3D" id="3.40.50.300">
    <property type="entry name" value="P-loop containing nucleotide triphosphate hydrolases"/>
    <property type="match status" value="1"/>
</dbReference>
<evidence type="ECO:0000313" key="19">
    <source>
        <dbReference type="EMBL" id="CAL1409013.1"/>
    </source>
</evidence>
<dbReference type="InterPro" id="IPR023000">
    <property type="entry name" value="Shikimate_kinase_CS"/>
</dbReference>
<dbReference type="HAMAP" id="MF_00109">
    <property type="entry name" value="Shikimate_kinase"/>
    <property type="match status" value="1"/>
</dbReference>
<keyword evidence="12" id="KW-0547">Nucleotide-binding</keyword>
<evidence type="ECO:0000256" key="16">
    <source>
        <dbReference type="ARBA" id="ARBA00022946"/>
    </source>
</evidence>
<dbReference type="PRINTS" id="PR01100">
    <property type="entry name" value="SHIKIMTKNASE"/>
</dbReference>
<comment type="pathway">
    <text evidence="4">Metabolic intermediate biosynthesis; chorismate biosynthesis; chorismate from D-erythrose 4-phosphate and phosphoenolpyruvate: step 5/7.</text>
</comment>
<comment type="catalytic activity">
    <reaction evidence="18">
        <text>shikimate + ATP = 3-phosphoshikimate + ADP + H(+)</text>
        <dbReference type="Rhea" id="RHEA:13121"/>
        <dbReference type="ChEBI" id="CHEBI:15378"/>
        <dbReference type="ChEBI" id="CHEBI:30616"/>
        <dbReference type="ChEBI" id="CHEBI:36208"/>
        <dbReference type="ChEBI" id="CHEBI:145989"/>
        <dbReference type="ChEBI" id="CHEBI:456216"/>
        <dbReference type="EC" id="2.7.1.71"/>
    </reaction>
</comment>
<evidence type="ECO:0000256" key="7">
    <source>
        <dbReference type="ARBA" id="ARBA00022528"/>
    </source>
</evidence>
<dbReference type="FunFam" id="3.40.50.300:FF:000822">
    <property type="entry name" value="Shikimate kinase, chloroplastic"/>
    <property type="match status" value="1"/>
</dbReference>
<evidence type="ECO:0000256" key="15">
    <source>
        <dbReference type="ARBA" id="ARBA00022842"/>
    </source>
</evidence>
<sequence length="307" mass="33789">MDAKVALSMQLPGAWGVCAGGGGLSSASMLSSRAKKKKKEELLMPAMRFSVARRKWSGGRRSVFLVDVSCSYNEYQAPTLKSEKSCTSFDESVALKTKTQDIEPYLRGRCIYLVGMMGSGKTTVGKVLAQVLGYSFCDSDALVEESVDGASVAEIFNLYGECFFRDKETEALRELSLRNRFVVSTGGGAVIRPINWKYMHKGISVWLDVPLEALAQRIAAVGTNSRPLLHEETGDEYTKALRRLSSLFEERSEAYENATVKVSFENIAAKLGHKDVLGLTPATIAIEALEQIENFLEHEDSEARMEA</sequence>
<evidence type="ECO:0000256" key="9">
    <source>
        <dbReference type="ARBA" id="ARBA00022640"/>
    </source>
</evidence>
<evidence type="ECO:0000256" key="1">
    <source>
        <dbReference type="ARBA" id="ARBA00001946"/>
    </source>
</evidence>
<dbReference type="SUPFAM" id="SSF52540">
    <property type="entry name" value="P-loop containing nucleoside triphosphate hydrolases"/>
    <property type="match status" value="1"/>
</dbReference>
<keyword evidence="13" id="KW-0418">Kinase</keyword>
<evidence type="ECO:0000256" key="11">
    <source>
        <dbReference type="ARBA" id="ARBA00022723"/>
    </source>
</evidence>
<evidence type="ECO:0000256" key="17">
    <source>
        <dbReference type="ARBA" id="ARBA00023141"/>
    </source>
</evidence>
<evidence type="ECO:0000256" key="18">
    <source>
        <dbReference type="ARBA" id="ARBA00048567"/>
    </source>
</evidence>
<evidence type="ECO:0000256" key="12">
    <source>
        <dbReference type="ARBA" id="ARBA00022741"/>
    </source>
</evidence>
<keyword evidence="16" id="KW-0809">Transit peptide</keyword>
<dbReference type="PANTHER" id="PTHR21087:SF16">
    <property type="entry name" value="SHIKIMATE KINASE 1, CHLOROPLASTIC"/>
    <property type="match status" value="1"/>
</dbReference>
<dbReference type="InterPro" id="IPR031322">
    <property type="entry name" value="Shikimate/glucono_kinase"/>
</dbReference>
<dbReference type="GO" id="GO:0009073">
    <property type="term" value="P:aromatic amino acid family biosynthetic process"/>
    <property type="evidence" value="ECO:0007669"/>
    <property type="project" value="UniProtKB-KW"/>
</dbReference>
<dbReference type="Proteomes" id="UP001497516">
    <property type="component" value="Chromosome 8"/>
</dbReference>
<keyword evidence="10" id="KW-0808">Transferase</keyword>
<comment type="subcellular location">
    <subcellularLocation>
        <location evidence="3">Plastid</location>
        <location evidence="3">Chloroplast</location>
    </subcellularLocation>
</comment>
<dbReference type="EMBL" id="OZ034821">
    <property type="protein sequence ID" value="CAL1409013.1"/>
    <property type="molecule type" value="Genomic_DNA"/>
</dbReference>
<dbReference type="GO" id="GO:0005829">
    <property type="term" value="C:cytosol"/>
    <property type="evidence" value="ECO:0007669"/>
    <property type="project" value="TreeGrafter"/>
</dbReference>
<dbReference type="InterPro" id="IPR027417">
    <property type="entry name" value="P-loop_NTPase"/>
</dbReference>
<evidence type="ECO:0000256" key="14">
    <source>
        <dbReference type="ARBA" id="ARBA00022840"/>
    </source>
</evidence>
<dbReference type="CDD" id="cd00464">
    <property type="entry name" value="SK"/>
    <property type="match status" value="1"/>
</dbReference>
<dbReference type="AlphaFoldDB" id="A0AAV2GH18"/>
<keyword evidence="11" id="KW-0479">Metal-binding</keyword>
<protein>
    <recommendedName>
        <fullName evidence="6">shikimate kinase</fullName>
        <ecNumber evidence="6">2.7.1.71</ecNumber>
    </recommendedName>
</protein>
<name>A0AAV2GH18_9ROSI</name>
<dbReference type="GO" id="GO:0004765">
    <property type="term" value="F:shikimate kinase activity"/>
    <property type="evidence" value="ECO:0007669"/>
    <property type="project" value="UniProtKB-EC"/>
</dbReference>
<proteinExistence type="inferred from homology"/>
<dbReference type="PROSITE" id="PS01128">
    <property type="entry name" value="SHIKIMATE_KINASE"/>
    <property type="match status" value="1"/>
</dbReference>
<evidence type="ECO:0000313" key="20">
    <source>
        <dbReference type="Proteomes" id="UP001497516"/>
    </source>
</evidence>
<dbReference type="GO" id="GO:0009507">
    <property type="term" value="C:chloroplast"/>
    <property type="evidence" value="ECO:0007669"/>
    <property type="project" value="UniProtKB-SubCell"/>
</dbReference>
<keyword evidence="14" id="KW-0067">ATP-binding</keyword>
<accession>A0AAV2GH18</accession>
<evidence type="ECO:0000256" key="6">
    <source>
        <dbReference type="ARBA" id="ARBA00012154"/>
    </source>
</evidence>
<keyword evidence="20" id="KW-1185">Reference proteome</keyword>
<evidence type="ECO:0000256" key="4">
    <source>
        <dbReference type="ARBA" id="ARBA00004842"/>
    </source>
</evidence>
<dbReference type="Pfam" id="PF01202">
    <property type="entry name" value="SKI"/>
    <property type="match status" value="1"/>
</dbReference>
<reference evidence="19 20" key="1">
    <citation type="submission" date="2024-04" db="EMBL/GenBank/DDBJ databases">
        <authorList>
            <person name="Fracassetti M."/>
        </authorList>
    </citation>
    <scope>NUCLEOTIDE SEQUENCE [LARGE SCALE GENOMIC DNA]</scope>
</reference>
<dbReference type="PANTHER" id="PTHR21087">
    <property type="entry name" value="SHIKIMATE KINASE"/>
    <property type="match status" value="1"/>
</dbReference>
<dbReference type="EC" id="2.7.1.71" evidence="6"/>
<dbReference type="GO" id="GO:0008652">
    <property type="term" value="P:amino acid biosynthetic process"/>
    <property type="evidence" value="ECO:0007669"/>
    <property type="project" value="UniProtKB-KW"/>
</dbReference>
<evidence type="ECO:0000256" key="3">
    <source>
        <dbReference type="ARBA" id="ARBA00004229"/>
    </source>
</evidence>
<keyword evidence="7" id="KW-0150">Chloroplast</keyword>
<comment type="function">
    <text evidence="2">Catalyzes the specific phosphorylation of the 3-hydroxyl group of shikimic acid using ATP as a cosubstrate.</text>
</comment>
<evidence type="ECO:0000256" key="2">
    <source>
        <dbReference type="ARBA" id="ARBA00002641"/>
    </source>
</evidence>
<evidence type="ECO:0000256" key="5">
    <source>
        <dbReference type="ARBA" id="ARBA00006997"/>
    </source>
</evidence>
<dbReference type="GO" id="GO:0005524">
    <property type="term" value="F:ATP binding"/>
    <property type="evidence" value="ECO:0007669"/>
    <property type="project" value="UniProtKB-KW"/>
</dbReference>
<dbReference type="GO" id="GO:0019632">
    <property type="term" value="P:shikimate metabolic process"/>
    <property type="evidence" value="ECO:0007669"/>
    <property type="project" value="UniProtKB-ARBA"/>
</dbReference>
<comment type="cofactor">
    <cofactor evidence="1">
        <name>Mg(2+)</name>
        <dbReference type="ChEBI" id="CHEBI:18420"/>
    </cofactor>
</comment>
<organism evidence="19 20">
    <name type="scientific">Linum trigynum</name>
    <dbReference type="NCBI Taxonomy" id="586398"/>
    <lineage>
        <taxon>Eukaryota</taxon>
        <taxon>Viridiplantae</taxon>
        <taxon>Streptophyta</taxon>
        <taxon>Embryophyta</taxon>
        <taxon>Tracheophyta</taxon>
        <taxon>Spermatophyta</taxon>
        <taxon>Magnoliopsida</taxon>
        <taxon>eudicotyledons</taxon>
        <taxon>Gunneridae</taxon>
        <taxon>Pentapetalae</taxon>
        <taxon>rosids</taxon>
        <taxon>fabids</taxon>
        <taxon>Malpighiales</taxon>
        <taxon>Linaceae</taxon>
        <taxon>Linum</taxon>
    </lineage>
</organism>
<keyword evidence="8" id="KW-0028">Amino-acid biosynthesis</keyword>
<gene>
    <name evidence="19" type="ORF">LTRI10_LOCUS48557</name>
</gene>
<evidence type="ECO:0000256" key="10">
    <source>
        <dbReference type="ARBA" id="ARBA00022679"/>
    </source>
</evidence>